<protein>
    <submittedName>
        <fullName evidence="2">Uncharacterized protein</fullName>
    </submittedName>
</protein>
<feature type="region of interest" description="Disordered" evidence="1">
    <location>
        <begin position="1"/>
        <end position="20"/>
    </location>
</feature>
<dbReference type="RefSeq" id="XP_014144602.1">
    <property type="nucleotide sequence ID" value="XM_014289127.1"/>
</dbReference>
<evidence type="ECO:0000313" key="3">
    <source>
        <dbReference type="Proteomes" id="UP000054560"/>
    </source>
</evidence>
<name>A0A0L0F1T2_9EUKA</name>
<sequence length="73" mass="7459">SSKGAIASGPHKPSLLSTRGLAATNDSDILVNQSISSSDDRNVDISNNSLVDTNADEVIGETPLDAPHATDGK</sequence>
<dbReference type="AlphaFoldDB" id="A0A0L0F1T2"/>
<feature type="non-terminal residue" evidence="2">
    <location>
        <position position="1"/>
    </location>
</feature>
<evidence type="ECO:0000313" key="2">
    <source>
        <dbReference type="EMBL" id="KNC70700.1"/>
    </source>
</evidence>
<accession>A0A0L0F1T2</accession>
<organism evidence="2 3">
    <name type="scientific">Sphaeroforma arctica JP610</name>
    <dbReference type="NCBI Taxonomy" id="667725"/>
    <lineage>
        <taxon>Eukaryota</taxon>
        <taxon>Ichthyosporea</taxon>
        <taxon>Ichthyophonida</taxon>
        <taxon>Sphaeroforma</taxon>
    </lineage>
</organism>
<feature type="non-terminal residue" evidence="2">
    <location>
        <position position="73"/>
    </location>
</feature>
<feature type="region of interest" description="Disordered" evidence="1">
    <location>
        <begin position="54"/>
        <end position="73"/>
    </location>
</feature>
<dbReference type="Proteomes" id="UP000054560">
    <property type="component" value="Unassembled WGS sequence"/>
</dbReference>
<dbReference type="EMBL" id="KQ250441">
    <property type="protein sequence ID" value="KNC70700.1"/>
    <property type="molecule type" value="Genomic_DNA"/>
</dbReference>
<keyword evidence="3" id="KW-1185">Reference proteome</keyword>
<proteinExistence type="predicted"/>
<dbReference type="GeneID" id="25917275"/>
<reference evidence="2 3" key="1">
    <citation type="submission" date="2011-02" db="EMBL/GenBank/DDBJ databases">
        <title>The Genome Sequence of Sphaeroforma arctica JP610.</title>
        <authorList>
            <consortium name="The Broad Institute Genome Sequencing Platform"/>
            <person name="Russ C."/>
            <person name="Cuomo C."/>
            <person name="Young S.K."/>
            <person name="Zeng Q."/>
            <person name="Gargeya S."/>
            <person name="Alvarado L."/>
            <person name="Berlin A."/>
            <person name="Chapman S.B."/>
            <person name="Chen Z."/>
            <person name="Freedman E."/>
            <person name="Gellesch M."/>
            <person name="Goldberg J."/>
            <person name="Griggs A."/>
            <person name="Gujja S."/>
            <person name="Heilman E."/>
            <person name="Heiman D."/>
            <person name="Howarth C."/>
            <person name="Mehta T."/>
            <person name="Neiman D."/>
            <person name="Pearson M."/>
            <person name="Roberts A."/>
            <person name="Saif S."/>
            <person name="Shea T."/>
            <person name="Shenoy N."/>
            <person name="Sisk P."/>
            <person name="Stolte C."/>
            <person name="Sykes S."/>
            <person name="White J."/>
            <person name="Yandava C."/>
            <person name="Burger G."/>
            <person name="Gray M.W."/>
            <person name="Holland P.W.H."/>
            <person name="King N."/>
            <person name="Lang F.B.F."/>
            <person name="Roger A.J."/>
            <person name="Ruiz-Trillo I."/>
            <person name="Haas B."/>
            <person name="Nusbaum C."/>
            <person name="Birren B."/>
        </authorList>
    </citation>
    <scope>NUCLEOTIDE SEQUENCE [LARGE SCALE GENOMIC DNA]</scope>
    <source>
        <strain evidence="2 3">JP610</strain>
    </source>
</reference>
<evidence type="ECO:0000256" key="1">
    <source>
        <dbReference type="SAM" id="MobiDB-lite"/>
    </source>
</evidence>
<gene>
    <name evidence="2" type="ORF">SARC_16771</name>
</gene>